<dbReference type="PANTHER" id="PTHR48100">
    <property type="entry name" value="BROAD-SPECIFICITY PHOSPHATASE YOR283W-RELATED"/>
    <property type="match status" value="1"/>
</dbReference>
<dbReference type="SUPFAM" id="SSF53254">
    <property type="entry name" value="Phosphoglycerate mutase-like"/>
    <property type="match status" value="1"/>
</dbReference>
<dbReference type="SMART" id="SM00855">
    <property type="entry name" value="PGAM"/>
    <property type="match status" value="1"/>
</dbReference>
<gene>
    <name evidence="1" type="ORF">ACFOZ4_20565</name>
</gene>
<dbReference type="Gene3D" id="3.40.50.1240">
    <property type="entry name" value="Phosphoglycerate mutase-like"/>
    <property type="match status" value="1"/>
</dbReference>
<protein>
    <submittedName>
        <fullName evidence="1">Histidine phosphatase family protein</fullName>
    </submittedName>
</protein>
<name>A0ABV8LPV2_9ACTN</name>
<evidence type="ECO:0000313" key="1">
    <source>
        <dbReference type="EMBL" id="MFC4133012.1"/>
    </source>
</evidence>
<reference evidence="2" key="1">
    <citation type="journal article" date="2019" name="Int. J. Syst. Evol. Microbiol.">
        <title>The Global Catalogue of Microorganisms (GCM) 10K type strain sequencing project: providing services to taxonomists for standard genome sequencing and annotation.</title>
        <authorList>
            <consortium name="The Broad Institute Genomics Platform"/>
            <consortium name="The Broad Institute Genome Sequencing Center for Infectious Disease"/>
            <person name="Wu L."/>
            <person name="Ma J."/>
        </authorList>
    </citation>
    <scope>NUCLEOTIDE SEQUENCE [LARGE SCALE GENOMIC DNA]</scope>
    <source>
        <strain evidence="2">CGMCC 4.7289</strain>
    </source>
</reference>
<dbReference type="Pfam" id="PF00300">
    <property type="entry name" value="His_Phos_1"/>
    <property type="match status" value="1"/>
</dbReference>
<organism evidence="1 2">
    <name type="scientific">Hamadaea flava</name>
    <dbReference type="NCBI Taxonomy" id="1742688"/>
    <lineage>
        <taxon>Bacteria</taxon>
        <taxon>Bacillati</taxon>
        <taxon>Actinomycetota</taxon>
        <taxon>Actinomycetes</taxon>
        <taxon>Micromonosporales</taxon>
        <taxon>Micromonosporaceae</taxon>
        <taxon>Hamadaea</taxon>
    </lineage>
</organism>
<dbReference type="InterPro" id="IPR029033">
    <property type="entry name" value="His_PPase_superfam"/>
</dbReference>
<dbReference type="InterPro" id="IPR050275">
    <property type="entry name" value="PGM_Phosphatase"/>
</dbReference>
<dbReference type="Proteomes" id="UP001595816">
    <property type="component" value="Unassembled WGS sequence"/>
</dbReference>
<evidence type="ECO:0000313" key="2">
    <source>
        <dbReference type="Proteomes" id="UP001595816"/>
    </source>
</evidence>
<dbReference type="CDD" id="cd07067">
    <property type="entry name" value="HP_PGM_like"/>
    <property type="match status" value="1"/>
</dbReference>
<proteinExistence type="predicted"/>
<dbReference type="EMBL" id="JBHSAY010000009">
    <property type="protein sequence ID" value="MFC4133012.1"/>
    <property type="molecule type" value="Genomic_DNA"/>
</dbReference>
<dbReference type="InterPro" id="IPR013078">
    <property type="entry name" value="His_Pase_superF_clade-1"/>
</dbReference>
<dbReference type="PANTHER" id="PTHR48100:SF15">
    <property type="entry name" value="SEDOHEPTULOSE 1,7-BISPHOSPHATASE"/>
    <property type="match status" value="1"/>
</dbReference>
<keyword evidence="2" id="KW-1185">Reference proteome</keyword>
<accession>A0ABV8LPV2</accession>
<sequence>MREIVLVRHGQTEWSATGRHTSVTDLDLTPEGERRARTLGARLAGRSFALVLCSPRKRAQKTAELAGIGPIEVDDDLVEWNYGEYEGRTTPQIRAHDTNWTVWTGATPGGETAAQVGARADRILNRVRPILAGADVCLIGHGHQLRVLTARWLGLPPQDGALFKLETATLNVLGFEREDPVIQTWNA</sequence>
<dbReference type="RefSeq" id="WP_253751986.1">
    <property type="nucleotide sequence ID" value="NZ_JAMZDZ010000001.1"/>
</dbReference>
<comment type="caution">
    <text evidence="1">The sequence shown here is derived from an EMBL/GenBank/DDBJ whole genome shotgun (WGS) entry which is preliminary data.</text>
</comment>